<dbReference type="PANTHER" id="PTHR33095">
    <property type="entry name" value="OS07G0619500 PROTEIN"/>
    <property type="match status" value="1"/>
</dbReference>
<protein>
    <submittedName>
        <fullName evidence="2">Uncharacterized protein</fullName>
    </submittedName>
</protein>
<accession>A0A8S0QG02</accession>
<evidence type="ECO:0000313" key="2">
    <source>
        <dbReference type="EMBL" id="CAA2967788.1"/>
    </source>
</evidence>
<reference evidence="2 3" key="1">
    <citation type="submission" date="2019-12" db="EMBL/GenBank/DDBJ databases">
        <authorList>
            <person name="Alioto T."/>
            <person name="Alioto T."/>
            <person name="Gomez Garrido J."/>
        </authorList>
    </citation>
    <scope>NUCLEOTIDE SEQUENCE [LARGE SCALE GENOMIC DNA]</scope>
</reference>
<feature type="region of interest" description="Disordered" evidence="1">
    <location>
        <begin position="176"/>
        <end position="213"/>
    </location>
</feature>
<evidence type="ECO:0000256" key="1">
    <source>
        <dbReference type="SAM" id="MobiDB-lite"/>
    </source>
</evidence>
<dbReference type="EMBL" id="CACTIH010001891">
    <property type="protein sequence ID" value="CAA2967788.1"/>
    <property type="molecule type" value="Genomic_DNA"/>
</dbReference>
<evidence type="ECO:0000313" key="3">
    <source>
        <dbReference type="Proteomes" id="UP000594638"/>
    </source>
</evidence>
<sequence length="260" mass="29145">MPAGMEEQPNPDQELLYSEAAMKISEDFYTQLKLGNDSEGEEDEEEEEEFSFVCEVENDSQITAEDAFVNGQIKPVFPLFNRDLFFSHEDEKLLRENLPPIKKVFVERNDGVASASSENEDIAGPYCELTTRKVVEASPEVCKKSNSTGFSKIWRLKEFTARCNSDGRDAFVFLNNSQTSPSTAEPAAASGGERKEPTKKVNGNGKAKKSKTTPLSAHEVYLKNKAKMNDRQKSYLPYRRELMGIFTNVNGGLTRSVNPF</sequence>
<dbReference type="Pfam" id="PF07816">
    <property type="entry name" value="DUF1645"/>
    <property type="match status" value="1"/>
</dbReference>
<organism evidence="2 3">
    <name type="scientific">Olea europaea subsp. europaea</name>
    <dbReference type="NCBI Taxonomy" id="158383"/>
    <lineage>
        <taxon>Eukaryota</taxon>
        <taxon>Viridiplantae</taxon>
        <taxon>Streptophyta</taxon>
        <taxon>Embryophyta</taxon>
        <taxon>Tracheophyta</taxon>
        <taxon>Spermatophyta</taxon>
        <taxon>Magnoliopsida</taxon>
        <taxon>eudicotyledons</taxon>
        <taxon>Gunneridae</taxon>
        <taxon>Pentapetalae</taxon>
        <taxon>asterids</taxon>
        <taxon>lamiids</taxon>
        <taxon>Lamiales</taxon>
        <taxon>Oleaceae</taxon>
        <taxon>Oleeae</taxon>
        <taxon>Olea</taxon>
    </lineage>
</organism>
<dbReference type="PANTHER" id="PTHR33095:SF114">
    <property type="entry name" value="DUF1645 FAMILY PROTEIN"/>
    <property type="match status" value="1"/>
</dbReference>
<dbReference type="Gramene" id="OE9A080338T1">
    <property type="protein sequence ID" value="OE9A080338C1"/>
    <property type="gene ID" value="OE9A080338"/>
</dbReference>
<feature type="compositionally biased region" description="Low complexity" evidence="1">
    <location>
        <begin position="179"/>
        <end position="191"/>
    </location>
</feature>
<proteinExistence type="predicted"/>
<name>A0A8S0QG02_OLEEU</name>
<dbReference type="AlphaFoldDB" id="A0A8S0QG02"/>
<gene>
    <name evidence="2" type="ORF">OLEA9_A080338</name>
</gene>
<keyword evidence="3" id="KW-1185">Reference proteome</keyword>
<comment type="caution">
    <text evidence="2">The sequence shown here is derived from an EMBL/GenBank/DDBJ whole genome shotgun (WGS) entry which is preliminary data.</text>
</comment>
<dbReference type="InterPro" id="IPR012442">
    <property type="entry name" value="DUF1645_plant"/>
</dbReference>
<dbReference type="Proteomes" id="UP000594638">
    <property type="component" value="Unassembled WGS sequence"/>
</dbReference>
<dbReference type="OrthoDB" id="903693at2759"/>